<dbReference type="GeneID" id="34607433"/>
<sequence length="1044" mass="117885">MASVLRGARLPQRASEKSWVCMRCAASITTAASGLRPSIQQGRYPLTEIYISKRHFNQSKKTLAKPKEETFSSRKTILLDSESRISGDIRQYLRKWQEDHANTLDPVRGPGTSNEGLDSSMPWVGSMLNDNREIHDAGTDALRVADEDISDFSQTADEGDGIHAFLEPGDLVAFPYADGGLSFAIYIQSVQKQHQFYTDRGKWRIGFDRSLDYVVKGFASPDLLQPLYPHIPDRTAMLGEALQSIIEGGIPRPLGAPLLRQMDQFSEKAKEFYRANSTRLDDMHALVAENDDCVEYTLEELAETVLAINKDELDAVSLFAVHKASRQFPFLIENDRSSIFANHYLVQPKRIANLIKTVHGWVHDHQTHILANLGQHKVAFNPNPLQSFIQKAQRLIRLSRKVRSPTVMSMVGPSGQRFTPEDGNGLVYKMVGTEPFNSDDQKIIEYLQLFCIPPRRMTSGALRTIGCHIMRATGMYDMMDVSSASAPLLLQELGVSTPWENMRLLDQSLALPGHSISARADAQWKEALDASKRLDASQLEDRMCDVRTDWGDLPVYCVDDVDAQEIDDGVSLEPVPGSDDTFWIRVHIANPSAFISHDTSIMKYAASRYQTVYAPERTYPMLPDGMTQKFFSLSSGRPTLTFSAKMNLSGDVLETDIRNGTIRNVIYITHDKLRTLFESDARRQARELTVGGKFIRHSTRKGIQESMSSDDEERFHILRKLILAFREYRKQNGAMEWPLSAENSVRVSAGKAPMKPYNMKVHTGRYVLGDPVIQVTMRDFDPHEVPDLSKRNLVAPLMNLACWVSGKWCAERNIPVVYDGTWYHPEYPKLTNKNMSEYGGGSWFDYAAPRGVSSTTPIHHTPLGLDAYVKSTSPLRRYVDLIAHYQIEAALRFEQKHGRQFDASQDASALPFSKEDVETYIARSRWKHSRIRAVDNASKQFWACMFLFRGFYFGECTLPETFPCLLHRPYSNTTLIGTEYGYGYAGVITSLGVRCHVAIPEKFPAVDVLSMVEAKITSVDFSRMLVTMEATQVIKHFERVGEWA</sequence>
<dbReference type="PANTHER" id="PTHR23355">
    <property type="entry name" value="RIBONUCLEASE"/>
    <property type="match status" value="1"/>
</dbReference>
<dbReference type="VEuPathDB" id="FungiDB:ASPZODRAFT_108705"/>
<dbReference type="AlphaFoldDB" id="A0A1L9SXB8"/>
<dbReference type="Pfam" id="PF23216">
    <property type="entry name" value="WHD_CYT4"/>
    <property type="match status" value="1"/>
</dbReference>
<name>A0A1L9SXB8_9EURO</name>
<dbReference type="SMART" id="SM00955">
    <property type="entry name" value="RNB"/>
    <property type="match status" value="1"/>
</dbReference>
<dbReference type="RefSeq" id="XP_022586251.1">
    <property type="nucleotide sequence ID" value="XM_022720968.1"/>
</dbReference>
<feature type="domain" description="RNB" evidence="1">
    <location>
        <begin position="547"/>
        <end position="893"/>
    </location>
</feature>
<dbReference type="PANTHER" id="PTHR23355:SF65">
    <property type="entry name" value="EXORIBONUCLEASE CYT-4, PUTATIVE (AFU_ORTHOLOGUE AFUA_7G01550)-RELATED"/>
    <property type="match status" value="1"/>
</dbReference>
<dbReference type="GO" id="GO:0000175">
    <property type="term" value="F:3'-5'-RNA exonuclease activity"/>
    <property type="evidence" value="ECO:0007669"/>
    <property type="project" value="TreeGrafter"/>
</dbReference>
<dbReference type="InterPro" id="IPR056624">
    <property type="entry name" value="WH_CYT4"/>
</dbReference>
<evidence type="ECO:0000313" key="2">
    <source>
        <dbReference type="EMBL" id="OJJ51741.1"/>
    </source>
</evidence>
<dbReference type="Proteomes" id="UP000184188">
    <property type="component" value="Unassembled WGS sequence"/>
</dbReference>
<dbReference type="Pfam" id="PF00773">
    <property type="entry name" value="RNB"/>
    <property type="match status" value="1"/>
</dbReference>
<dbReference type="InterPro" id="IPR050180">
    <property type="entry name" value="RNR_Ribonuclease"/>
</dbReference>
<evidence type="ECO:0000313" key="3">
    <source>
        <dbReference type="Proteomes" id="UP000184188"/>
    </source>
</evidence>
<dbReference type="GO" id="GO:0006402">
    <property type="term" value="P:mRNA catabolic process"/>
    <property type="evidence" value="ECO:0007669"/>
    <property type="project" value="TreeGrafter"/>
</dbReference>
<dbReference type="InterPro" id="IPR012340">
    <property type="entry name" value="NA-bd_OB-fold"/>
</dbReference>
<reference evidence="3" key="1">
    <citation type="journal article" date="2017" name="Genome Biol.">
        <title>Comparative genomics reveals high biological diversity and specific adaptations in the industrially and medically important fungal genus Aspergillus.</title>
        <authorList>
            <person name="de Vries R.P."/>
            <person name="Riley R."/>
            <person name="Wiebenga A."/>
            <person name="Aguilar-Osorio G."/>
            <person name="Amillis S."/>
            <person name="Uchima C.A."/>
            <person name="Anderluh G."/>
            <person name="Asadollahi M."/>
            <person name="Askin M."/>
            <person name="Barry K."/>
            <person name="Battaglia E."/>
            <person name="Bayram O."/>
            <person name="Benocci T."/>
            <person name="Braus-Stromeyer S.A."/>
            <person name="Caldana C."/>
            <person name="Canovas D."/>
            <person name="Cerqueira G.C."/>
            <person name="Chen F."/>
            <person name="Chen W."/>
            <person name="Choi C."/>
            <person name="Clum A."/>
            <person name="Dos Santos R.A."/>
            <person name="Damasio A.R."/>
            <person name="Diallinas G."/>
            <person name="Emri T."/>
            <person name="Fekete E."/>
            <person name="Flipphi M."/>
            <person name="Freyberg S."/>
            <person name="Gallo A."/>
            <person name="Gournas C."/>
            <person name="Habgood R."/>
            <person name="Hainaut M."/>
            <person name="Harispe M.L."/>
            <person name="Henrissat B."/>
            <person name="Hilden K.S."/>
            <person name="Hope R."/>
            <person name="Hossain A."/>
            <person name="Karabika E."/>
            <person name="Karaffa L."/>
            <person name="Karanyi Z."/>
            <person name="Krasevec N."/>
            <person name="Kuo A."/>
            <person name="Kusch H."/>
            <person name="LaButti K."/>
            <person name="Lagendijk E.L."/>
            <person name="Lapidus A."/>
            <person name="Levasseur A."/>
            <person name="Lindquist E."/>
            <person name="Lipzen A."/>
            <person name="Logrieco A.F."/>
            <person name="MacCabe A."/>
            <person name="Maekelae M.R."/>
            <person name="Malavazi I."/>
            <person name="Melin P."/>
            <person name="Meyer V."/>
            <person name="Mielnichuk N."/>
            <person name="Miskei M."/>
            <person name="Molnar A.P."/>
            <person name="Mule G."/>
            <person name="Ngan C.Y."/>
            <person name="Orejas M."/>
            <person name="Orosz E."/>
            <person name="Ouedraogo J.P."/>
            <person name="Overkamp K.M."/>
            <person name="Park H.-S."/>
            <person name="Perrone G."/>
            <person name="Piumi F."/>
            <person name="Punt P.J."/>
            <person name="Ram A.F."/>
            <person name="Ramon A."/>
            <person name="Rauscher S."/>
            <person name="Record E."/>
            <person name="Riano-Pachon D.M."/>
            <person name="Robert V."/>
            <person name="Roehrig J."/>
            <person name="Ruller R."/>
            <person name="Salamov A."/>
            <person name="Salih N.S."/>
            <person name="Samson R.A."/>
            <person name="Sandor E."/>
            <person name="Sanguinetti M."/>
            <person name="Schuetze T."/>
            <person name="Sepcic K."/>
            <person name="Shelest E."/>
            <person name="Sherlock G."/>
            <person name="Sophianopoulou V."/>
            <person name="Squina F.M."/>
            <person name="Sun H."/>
            <person name="Susca A."/>
            <person name="Todd R.B."/>
            <person name="Tsang A."/>
            <person name="Unkles S.E."/>
            <person name="van de Wiele N."/>
            <person name="van Rossen-Uffink D."/>
            <person name="Oliveira J.V."/>
            <person name="Vesth T.C."/>
            <person name="Visser J."/>
            <person name="Yu J.-H."/>
            <person name="Zhou M."/>
            <person name="Andersen M.R."/>
            <person name="Archer D.B."/>
            <person name="Baker S.E."/>
            <person name="Benoit I."/>
            <person name="Brakhage A.A."/>
            <person name="Braus G.H."/>
            <person name="Fischer R."/>
            <person name="Frisvad J.C."/>
            <person name="Goldman G.H."/>
            <person name="Houbraken J."/>
            <person name="Oakley B."/>
            <person name="Pocsi I."/>
            <person name="Scazzocchio C."/>
            <person name="Seiboth B."/>
            <person name="vanKuyk P.A."/>
            <person name="Wortman J."/>
            <person name="Dyer P.S."/>
            <person name="Grigoriev I.V."/>
        </authorList>
    </citation>
    <scope>NUCLEOTIDE SEQUENCE [LARGE SCALE GENOMIC DNA]</scope>
    <source>
        <strain evidence="3">CBS 506.65</strain>
    </source>
</reference>
<dbReference type="GO" id="GO:0000932">
    <property type="term" value="C:P-body"/>
    <property type="evidence" value="ECO:0007669"/>
    <property type="project" value="TreeGrafter"/>
</dbReference>
<organism evidence="2 3">
    <name type="scientific">Penicilliopsis zonata CBS 506.65</name>
    <dbReference type="NCBI Taxonomy" id="1073090"/>
    <lineage>
        <taxon>Eukaryota</taxon>
        <taxon>Fungi</taxon>
        <taxon>Dikarya</taxon>
        <taxon>Ascomycota</taxon>
        <taxon>Pezizomycotina</taxon>
        <taxon>Eurotiomycetes</taxon>
        <taxon>Eurotiomycetidae</taxon>
        <taxon>Eurotiales</taxon>
        <taxon>Aspergillaceae</taxon>
        <taxon>Penicilliopsis</taxon>
    </lineage>
</organism>
<accession>A0A1L9SXB8</accession>
<gene>
    <name evidence="2" type="ORF">ASPZODRAFT_108705</name>
</gene>
<dbReference type="GO" id="GO:0003723">
    <property type="term" value="F:RNA binding"/>
    <property type="evidence" value="ECO:0007669"/>
    <property type="project" value="InterPro"/>
</dbReference>
<dbReference type="EMBL" id="KV878336">
    <property type="protein sequence ID" value="OJJ51741.1"/>
    <property type="molecule type" value="Genomic_DNA"/>
</dbReference>
<dbReference type="STRING" id="1073090.A0A1L9SXB8"/>
<protein>
    <recommendedName>
        <fullName evidence="1">RNB domain-containing protein</fullName>
    </recommendedName>
</protein>
<dbReference type="InterPro" id="IPR056625">
    <property type="entry name" value="SH3_CYT4"/>
</dbReference>
<evidence type="ECO:0000259" key="1">
    <source>
        <dbReference type="SMART" id="SM00955"/>
    </source>
</evidence>
<proteinExistence type="predicted"/>
<keyword evidence="3" id="KW-1185">Reference proteome</keyword>
<dbReference type="Pfam" id="PF23214">
    <property type="entry name" value="SH3_CYT4"/>
    <property type="match status" value="1"/>
</dbReference>
<dbReference type="SUPFAM" id="SSF50249">
    <property type="entry name" value="Nucleic acid-binding proteins"/>
    <property type="match status" value="1"/>
</dbReference>
<dbReference type="OrthoDB" id="2285229at2759"/>
<dbReference type="InterPro" id="IPR001900">
    <property type="entry name" value="RNase_II/R"/>
</dbReference>